<sequence>MLEQVPVYEYERVDDLLTQQLKIIQSDEVFSFSMDAVLLARFCSVPHTGSIVDLCSGNGVIPLLLTTRTRGSIIGVEIQERLADMGKRNVLLNGLEKQITMIHGDLRDAPDQLGHGQFDLVTVNPPYLPVPNGEQNVNAHVAAARHEVYCTLDDVVRVSSRLVRSGGRVAMVHRPSRLVDICCTMRKYRLEPKRIRFVHPRANAEANMVLIEALRDGKPEVRMLPPLIVYKNEKEYTDELFEVYYGRRDKLAYTENIYNRRNRST</sequence>
<keyword evidence="2" id="KW-1185">Reference proteome</keyword>
<dbReference type="InterPro" id="IPR007848">
    <property type="entry name" value="Small_mtfrase_dom"/>
</dbReference>
<organism evidence="1 2">
    <name type="scientific">Paenibacillus naphthalenovorans</name>
    <dbReference type="NCBI Taxonomy" id="162209"/>
    <lineage>
        <taxon>Bacteria</taxon>
        <taxon>Bacillati</taxon>
        <taxon>Bacillota</taxon>
        <taxon>Bacilli</taxon>
        <taxon>Bacillales</taxon>
        <taxon>Paenibacillaceae</taxon>
        <taxon>Paenibacillus</taxon>
    </lineage>
</organism>
<proteinExistence type="predicted"/>
<dbReference type="PANTHER" id="PTHR47739">
    <property type="entry name" value="TRNA1(VAL) (ADENINE(37)-N6)-METHYLTRANSFERASE"/>
    <property type="match status" value="1"/>
</dbReference>
<keyword evidence="1" id="KW-0489">Methyltransferase</keyword>
<dbReference type="Proteomes" id="UP000061660">
    <property type="component" value="Chromosome"/>
</dbReference>
<dbReference type="PATRIC" id="fig|162209.4.peg.4739"/>
<dbReference type="Pfam" id="PF05175">
    <property type="entry name" value="MTS"/>
    <property type="match status" value="1"/>
</dbReference>
<dbReference type="GO" id="GO:0032259">
    <property type="term" value="P:methylation"/>
    <property type="evidence" value="ECO:0007669"/>
    <property type="project" value="UniProtKB-KW"/>
</dbReference>
<name>A0A0U2UEZ2_9BACL</name>
<reference evidence="2" key="1">
    <citation type="submission" date="2015-12" db="EMBL/GenBank/DDBJ databases">
        <title>Complete genome sequences of two moderately thermophilic Paenibacillus species.</title>
        <authorList>
            <person name="Butler R.III."/>
            <person name="Wang J."/>
            <person name="Stark B.C."/>
            <person name="Pombert J.-F."/>
        </authorList>
    </citation>
    <scope>NUCLEOTIDE SEQUENCE [LARGE SCALE GENOMIC DNA]</scope>
    <source>
        <strain evidence="2">32O-Y</strain>
    </source>
</reference>
<dbReference type="GO" id="GO:0008168">
    <property type="term" value="F:methyltransferase activity"/>
    <property type="evidence" value="ECO:0007669"/>
    <property type="project" value="UniProtKB-KW"/>
</dbReference>
<keyword evidence="1" id="KW-0808">Transferase</keyword>
<dbReference type="AlphaFoldDB" id="A0A0U2UEZ2"/>
<dbReference type="EMBL" id="CP013652">
    <property type="protein sequence ID" value="ALS24776.1"/>
    <property type="molecule type" value="Genomic_DNA"/>
</dbReference>
<dbReference type="SUPFAM" id="SSF53335">
    <property type="entry name" value="S-adenosyl-L-methionine-dependent methyltransferases"/>
    <property type="match status" value="1"/>
</dbReference>
<accession>A0A0U2UEZ2</accession>
<dbReference type="InterPro" id="IPR029063">
    <property type="entry name" value="SAM-dependent_MTases_sf"/>
</dbReference>
<dbReference type="CDD" id="cd02440">
    <property type="entry name" value="AdoMet_MTases"/>
    <property type="match status" value="1"/>
</dbReference>
<evidence type="ECO:0000313" key="2">
    <source>
        <dbReference type="Proteomes" id="UP000061660"/>
    </source>
</evidence>
<dbReference type="Gene3D" id="3.40.50.150">
    <property type="entry name" value="Vaccinia Virus protein VP39"/>
    <property type="match status" value="1"/>
</dbReference>
<dbReference type="InterPro" id="IPR050210">
    <property type="entry name" value="tRNA_Adenine-N(6)_MTase"/>
</dbReference>
<dbReference type="PANTHER" id="PTHR47739:SF1">
    <property type="entry name" value="TRNA1(VAL) (ADENINE(37)-N6)-METHYLTRANSFERASE"/>
    <property type="match status" value="1"/>
</dbReference>
<evidence type="ECO:0000313" key="1">
    <source>
        <dbReference type="EMBL" id="ALS24776.1"/>
    </source>
</evidence>
<reference evidence="1 2" key="2">
    <citation type="journal article" date="2016" name="Genome Announc.">
        <title>Complete Genome Sequences of Two Interactive Moderate Thermophiles, Paenibacillus napthalenovorans 32O-Y and Paenibacillus sp. 32O-W.</title>
        <authorList>
            <person name="Butler R.R.III."/>
            <person name="Wang J."/>
            <person name="Stark B.C."/>
            <person name="Pombert J.F."/>
        </authorList>
    </citation>
    <scope>NUCLEOTIDE SEQUENCE [LARGE SCALE GENOMIC DNA]</scope>
    <source>
        <strain evidence="1 2">32O-Y</strain>
    </source>
</reference>
<dbReference type="KEGG" id="pnp:IJ22_44950"/>
<gene>
    <name evidence="1" type="ORF">IJ22_44950</name>
</gene>
<dbReference type="STRING" id="162209.IJ22_44950"/>
<protein>
    <submittedName>
        <fullName evidence="1">Methyltransferase small</fullName>
    </submittedName>
</protein>